<evidence type="ECO:0000313" key="3">
    <source>
        <dbReference type="EMBL" id="PIU42481.1"/>
    </source>
</evidence>
<evidence type="ECO:0000256" key="2">
    <source>
        <dbReference type="SAM" id="SignalP"/>
    </source>
</evidence>
<gene>
    <name evidence="3" type="ORF">COS99_00085</name>
</gene>
<dbReference type="EMBL" id="PEWV01000001">
    <property type="protein sequence ID" value="PIU42481.1"/>
    <property type="molecule type" value="Genomic_DNA"/>
</dbReference>
<dbReference type="PANTHER" id="PTHR40940:SF2">
    <property type="entry name" value="BATD"/>
    <property type="match status" value="1"/>
</dbReference>
<feature type="signal peptide" evidence="2">
    <location>
        <begin position="1"/>
        <end position="27"/>
    </location>
</feature>
<evidence type="ECO:0000313" key="4">
    <source>
        <dbReference type="Proteomes" id="UP000230052"/>
    </source>
</evidence>
<accession>A0A2J0KVH2</accession>
<dbReference type="Proteomes" id="UP000230052">
    <property type="component" value="Unassembled WGS sequence"/>
</dbReference>
<reference evidence="3 4" key="1">
    <citation type="submission" date="2017-09" db="EMBL/GenBank/DDBJ databases">
        <title>Depth-based differentiation of microbial function through sediment-hosted aquifers and enrichment of novel symbionts in the deep terrestrial subsurface.</title>
        <authorList>
            <person name="Probst A.J."/>
            <person name="Ladd B."/>
            <person name="Jarett J.K."/>
            <person name="Geller-Mcgrath D.E."/>
            <person name="Sieber C.M."/>
            <person name="Emerson J.B."/>
            <person name="Anantharaman K."/>
            <person name="Thomas B.C."/>
            <person name="Malmstrom R."/>
            <person name="Stieglmeier M."/>
            <person name="Klingl A."/>
            <person name="Woyke T."/>
            <person name="Ryan C.M."/>
            <person name="Banfield J.F."/>
        </authorList>
    </citation>
    <scope>NUCLEOTIDE SEQUENCE [LARGE SCALE GENOMIC DNA]</scope>
    <source>
        <strain evidence="3">CG07_land_8_20_14_0_80_42_15</strain>
    </source>
</reference>
<dbReference type="Pfam" id="PF13584">
    <property type="entry name" value="BatD"/>
    <property type="match status" value="2"/>
</dbReference>
<name>A0A2J0KVH2_9BACT</name>
<dbReference type="PANTHER" id="PTHR40940">
    <property type="entry name" value="PROTEIN BATD-RELATED"/>
    <property type="match status" value="1"/>
</dbReference>
<evidence type="ECO:0008006" key="5">
    <source>
        <dbReference type="Google" id="ProtNLM"/>
    </source>
</evidence>
<feature type="chain" id="PRO_5014465697" description="Protein BatD" evidence="2">
    <location>
        <begin position="28"/>
        <end position="603"/>
    </location>
</feature>
<comment type="caution">
    <text evidence="3">The sequence shown here is derived from an EMBL/GenBank/DDBJ whole genome shotgun (WGS) entry which is preliminary data.</text>
</comment>
<organism evidence="3 4">
    <name type="scientific">Candidatus Aquitaenariimonas noxiae</name>
    <dbReference type="NCBI Taxonomy" id="1974741"/>
    <lineage>
        <taxon>Bacteria</taxon>
        <taxon>Pseudomonadati</taxon>
        <taxon>Candidatus Omnitrophota</taxon>
        <taxon>Candidatus Aquitaenariimonas</taxon>
    </lineage>
</organism>
<evidence type="ECO:0000256" key="1">
    <source>
        <dbReference type="SAM" id="Phobius"/>
    </source>
</evidence>
<dbReference type="AlphaFoldDB" id="A0A2J0KVH2"/>
<keyword evidence="1" id="KW-0812">Transmembrane</keyword>
<sequence length="603" mass="68145">MKKYALNLIFVFMTTAAILLNAYSCFAKDIAFQSSVDKNRVSLGDDIILSLTFTGTQSIPAPDFTNVEGFHAKYIGPSTMVSIINGSMSASITHKYVLIPLKAGKFQVGPVTFKYGSDTYASNILTVEVVEGPVSDNRPIRTAGVPPLKFEDKIFVVMEPQRTQAYLNETIPLKIKLYVNKLPVRDIQLPQFAHDGFSTEALDRPRQYEEIRQGILYDVLEFDTVIFGTRPGISNLGPAELDCVLLEKQRRTGGIFGDDDPFDDFFGKYTAYPLHLKSNQVSMTILPLPEEGKPQNFSGAVGSFDFNLEADPKYVKAGDPVTVKMIVRGDGNLNTVTTPNIGSQDNFKVYDPQFKQEGNTKTFEQVVIPKIETVTEIPAVSFNFFDPAKKQYVTITKGPIPIKVEKSTEREGLKIVEADAISRPLVKKETLGRDIIYIKELPGNLRKKDAYLYKNKLFLLLQSILLLCFIIIVTLNKRRERLKTDIRYARRIRAPKEARNGLKESKKYLSQGKIQNFYDTIFGTLQKYLGDKFHLPSAGITANIIDEVLKNKNIDERVLDELRSIFNECDVARYAPTEVSVEKMQNTFLKLERIIDYLERQKL</sequence>
<protein>
    <recommendedName>
        <fullName evidence="5">Protein BatD</fullName>
    </recommendedName>
</protein>
<proteinExistence type="predicted"/>
<keyword evidence="1" id="KW-0472">Membrane</keyword>
<dbReference type="InterPro" id="IPR025738">
    <property type="entry name" value="BatD"/>
</dbReference>
<feature type="transmembrane region" description="Helical" evidence="1">
    <location>
        <begin position="457"/>
        <end position="475"/>
    </location>
</feature>
<keyword evidence="1" id="KW-1133">Transmembrane helix</keyword>
<keyword evidence="2" id="KW-0732">Signal</keyword>